<evidence type="ECO:0000256" key="11">
    <source>
        <dbReference type="ARBA" id="ARBA00023303"/>
    </source>
</evidence>
<sequence length="502" mass="57118">MNRIKITRVPQDLPARPKRIGYWQILVDVYNEFAAETSIHGLKYTTQRKLKTDGFIWLTIVSISIVCAGLLSSRFYERHRAASMRTTVVSTQHPAWDLQLPAVTLCHGTMATRQKLESYLNSHETLKPKDVPREELINAVRQVRKAIEPSNTFPRELEVMQELLNSNALQIHEFLEKVGPNCSEYLIVCKRANREVPCKSLMSPSLTPYGLCCSFNYHHASSARRRFAAEESKDQEHHSVTYGARFLLSFLMNPLQEDRLSSAFYGDGIKVLIHEPLNYPGPAALEFVAPSGHETIASVNGNRLTSSSEVLSIGQDVRRCVIVDESSPPYRKSNCYVSCRERIIRNICRCQTFYSFTNERDFKFCNFSHMICLSKNMIGSSSLKPSDPECRCIPECEETSYSVETTTIPLNAPEFAPSPFYKDVNRIPNATALHITLASQVMTLQRRDVVQSWINLLSSLGGVFSLFLGCSFISLVEILYFFCICLPNKLRMRRNRNPTTKR</sequence>
<organism evidence="15">
    <name type="scientific">Neodiprion lecontei</name>
    <name type="common">Redheaded pine sawfly</name>
    <dbReference type="NCBI Taxonomy" id="441921"/>
    <lineage>
        <taxon>Eukaryota</taxon>
        <taxon>Metazoa</taxon>
        <taxon>Ecdysozoa</taxon>
        <taxon>Arthropoda</taxon>
        <taxon>Hexapoda</taxon>
        <taxon>Insecta</taxon>
        <taxon>Pterygota</taxon>
        <taxon>Neoptera</taxon>
        <taxon>Endopterygota</taxon>
        <taxon>Hymenoptera</taxon>
        <taxon>Tenthredinoidea</taxon>
        <taxon>Diprionidae</taxon>
        <taxon>Diprioninae</taxon>
        <taxon>Neodiprion</taxon>
    </lineage>
</organism>
<evidence type="ECO:0000256" key="10">
    <source>
        <dbReference type="ARBA" id="ARBA00023201"/>
    </source>
</evidence>
<keyword evidence="7" id="KW-0915">Sodium</keyword>
<feature type="transmembrane region" description="Helical" evidence="13">
    <location>
        <begin position="55"/>
        <end position="76"/>
    </location>
</feature>
<evidence type="ECO:0000256" key="7">
    <source>
        <dbReference type="ARBA" id="ARBA00023053"/>
    </source>
</evidence>
<dbReference type="GeneID" id="107226046"/>
<keyword evidence="9 13" id="KW-0472">Membrane</keyword>
<keyword evidence="3 12" id="KW-0813">Transport</keyword>
<comment type="subcellular location">
    <subcellularLocation>
        <location evidence="1">Membrane</location>
        <topology evidence="1">Multi-pass membrane protein</topology>
    </subcellularLocation>
</comment>
<evidence type="ECO:0000256" key="5">
    <source>
        <dbReference type="ARBA" id="ARBA00022692"/>
    </source>
</evidence>
<keyword evidence="8 12" id="KW-0406">Ion transport</keyword>
<evidence type="ECO:0000313" key="14">
    <source>
        <dbReference type="Proteomes" id="UP000829291"/>
    </source>
</evidence>
<name>A0A6J0C725_NEOLC</name>
<evidence type="ECO:0000256" key="4">
    <source>
        <dbReference type="ARBA" id="ARBA00022461"/>
    </source>
</evidence>
<comment type="similarity">
    <text evidence="2 12">Belongs to the amiloride-sensitive sodium channel (TC 1.A.6) family.</text>
</comment>
<dbReference type="OrthoDB" id="6436100at2759"/>
<evidence type="ECO:0000256" key="12">
    <source>
        <dbReference type="RuleBase" id="RU000679"/>
    </source>
</evidence>
<evidence type="ECO:0000256" key="9">
    <source>
        <dbReference type="ARBA" id="ARBA00023136"/>
    </source>
</evidence>
<dbReference type="GO" id="GO:0005886">
    <property type="term" value="C:plasma membrane"/>
    <property type="evidence" value="ECO:0007669"/>
    <property type="project" value="TreeGrafter"/>
</dbReference>
<evidence type="ECO:0000256" key="6">
    <source>
        <dbReference type="ARBA" id="ARBA00022989"/>
    </source>
</evidence>
<proteinExistence type="inferred from homology"/>
<evidence type="ECO:0000256" key="13">
    <source>
        <dbReference type="SAM" id="Phobius"/>
    </source>
</evidence>
<dbReference type="RefSeq" id="XP_015522205.1">
    <property type="nucleotide sequence ID" value="XM_015666719.2"/>
</dbReference>
<keyword evidence="10 12" id="KW-0739">Sodium transport</keyword>
<dbReference type="GO" id="GO:0015280">
    <property type="term" value="F:ligand-gated sodium channel activity"/>
    <property type="evidence" value="ECO:0007669"/>
    <property type="project" value="TreeGrafter"/>
</dbReference>
<evidence type="ECO:0000256" key="1">
    <source>
        <dbReference type="ARBA" id="ARBA00004141"/>
    </source>
</evidence>
<dbReference type="Proteomes" id="UP000829291">
    <property type="component" value="Chromosome 3"/>
</dbReference>
<dbReference type="PANTHER" id="PTHR11690:SF237">
    <property type="entry name" value="PICKPOCKET 16-RELATED"/>
    <property type="match status" value="1"/>
</dbReference>
<dbReference type="AlphaFoldDB" id="A0A6J0C725"/>
<protein>
    <submittedName>
        <fullName evidence="15">Sodium channel protein Nach-like isoform X1</fullName>
    </submittedName>
</protein>
<dbReference type="Pfam" id="PF00858">
    <property type="entry name" value="ASC"/>
    <property type="match status" value="1"/>
</dbReference>
<dbReference type="InterPro" id="IPR001873">
    <property type="entry name" value="ENaC"/>
</dbReference>
<accession>A0A6J0C725</accession>
<dbReference type="InParanoid" id="A0A6J0C725"/>
<gene>
    <name evidence="15" type="primary">LOC107226046</name>
</gene>
<feature type="transmembrane region" description="Helical" evidence="13">
    <location>
        <begin position="453"/>
        <end position="486"/>
    </location>
</feature>
<keyword evidence="6 13" id="KW-1133">Transmembrane helix</keyword>
<evidence type="ECO:0000313" key="15">
    <source>
        <dbReference type="RefSeq" id="XP_015522205.1"/>
    </source>
</evidence>
<keyword evidence="5 12" id="KW-0812">Transmembrane</keyword>
<dbReference type="Gene3D" id="2.60.470.10">
    <property type="entry name" value="Acid-sensing ion channels like domains"/>
    <property type="match status" value="1"/>
</dbReference>
<keyword evidence="11 12" id="KW-0407">Ion channel</keyword>
<evidence type="ECO:0000256" key="3">
    <source>
        <dbReference type="ARBA" id="ARBA00022448"/>
    </source>
</evidence>
<dbReference type="PANTHER" id="PTHR11690">
    <property type="entry name" value="AMILORIDE-SENSITIVE SODIUM CHANNEL-RELATED"/>
    <property type="match status" value="1"/>
</dbReference>
<dbReference type="PRINTS" id="PR01078">
    <property type="entry name" value="AMINACHANNEL"/>
</dbReference>
<keyword evidence="4 12" id="KW-0894">Sodium channel</keyword>
<evidence type="ECO:0000256" key="2">
    <source>
        <dbReference type="ARBA" id="ARBA00007193"/>
    </source>
</evidence>
<dbReference type="Gene3D" id="1.10.287.770">
    <property type="entry name" value="YojJ-like"/>
    <property type="match status" value="1"/>
</dbReference>
<evidence type="ECO:0000256" key="8">
    <source>
        <dbReference type="ARBA" id="ARBA00023065"/>
    </source>
</evidence>
<dbReference type="KEGG" id="nlo:107226046"/>
<keyword evidence="14" id="KW-1185">Reference proteome</keyword>
<dbReference type="FunCoup" id="A0A6J0C725">
    <property type="interactions" value="13"/>
</dbReference>
<reference evidence="15" key="1">
    <citation type="submission" date="2025-08" db="UniProtKB">
        <authorList>
            <consortium name="RefSeq"/>
        </authorList>
    </citation>
    <scope>IDENTIFICATION</scope>
    <source>
        <tissue evidence="15">Thorax and Abdomen</tissue>
    </source>
</reference>